<dbReference type="InterPro" id="IPR051057">
    <property type="entry name" value="PI-PLC_domain"/>
</dbReference>
<dbReference type="SUPFAM" id="SSF51695">
    <property type="entry name" value="PLC-like phosphodiesterases"/>
    <property type="match status" value="1"/>
</dbReference>
<dbReference type="PROSITE" id="PS50007">
    <property type="entry name" value="PIPLC_X_DOMAIN"/>
    <property type="match status" value="1"/>
</dbReference>
<dbReference type="SMART" id="SM00148">
    <property type="entry name" value="PLCXc"/>
    <property type="match status" value="1"/>
</dbReference>
<feature type="domain" description="Phosphatidylinositol-specific phospholipase C X" evidence="2">
    <location>
        <begin position="43"/>
        <end position="217"/>
    </location>
</feature>
<feature type="signal peptide" evidence="1">
    <location>
        <begin position="1"/>
        <end position="23"/>
    </location>
</feature>
<proteinExistence type="predicted"/>
<organism evidence="3 4">
    <name type="scientific">Anaeromyces robustus</name>
    <dbReference type="NCBI Taxonomy" id="1754192"/>
    <lineage>
        <taxon>Eukaryota</taxon>
        <taxon>Fungi</taxon>
        <taxon>Fungi incertae sedis</taxon>
        <taxon>Chytridiomycota</taxon>
        <taxon>Chytridiomycota incertae sedis</taxon>
        <taxon>Neocallimastigomycetes</taxon>
        <taxon>Neocallimastigales</taxon>
        <taxon>Neocallimastigaceae</taxon>
        <taxon>Anaeromyces</taxon>
    </lineage>
</organism>
<protein>
    <submittedName>
        <fullName evidence="3">PLC-like phosphodiesterase</fullName>
    </submittedName>
</protein>
<dbReference type="Pfam" id="PF00388">
    <property type="entry name" value="PI-PLC-X"/>
    <property type="match status" value="1"/>
</dbReference>
<dbReference type="Gene3D" id="3.20.20.190">
    <property type="entry name" value="Phosphatidylinositol (PI) phosphodiesterase"/>
    <property type="match status" value="1"/>
</dbReference>
<dbReference type="STRING" id="1754192.A0A1Y1WV40"/>
<dbReference type="PANTHER" id="PTHR13593">
    <property type="match status" value="1"/>
</dbReference>
<feature type="chain" id="PRO_5012508222" evidence="1">
    <location>
        <begin position="24"/>
        <end position="316"/>
    </location>
</feature>
<reference evidence="3 4" key="1">
    <citation type="submission" date="2016-08" db="EMBL/GenBank/DDBJ databases">
        <title>A Parts List for Fungal Cellulosomes Revealed by Comparative Genomics.</title>
        <authorList>
            <consortium name="DOE Joint Genome Institute"/>
            <person name="Haitjema C.H."/>
            <person name="Gilmore S.P."/>
            <person name="Henske J.K."/>
            <person name="Solomon K.V."/>
            <person name="De Groot R."/>
            <person name="Kuo A."/>
            <person name="Mondo S.J."/>
            <person name="Salamov A.A."/>
            <person name="Labutti K."/>
            <person name="Zhao Z."/>
            <person name="Chiniquy J."/>
            <person name="Barry K."/>
            <person name="Brewer H.M."/>
            <person name="Purvine S.O."/>
            <person name="Wright A.T."/>
            <person name="Boxma B."/>
            <person name="Van Alen T."/>
            <person name="Hackstein J.H."/>
            <person name="Baker S.E."/>
            <person name="Grigoriev I.V."/>
            <person name="O'Malley M.A."/>
        </authorList>
    </citation>
    <scope>NUCLEOTIDE SEQUENCE [LARGE SCALE GENOMIC DNA]</scope>
    <source>
        <strain evidence="3 4">S4</strain>
    </source>
</reference>
<dbReference type="OrthoDB" id="1046782at2759"/>
<evidence type="ECO:0000256" key="1">
    <source>
        <dbReference type="SAM" id="SignalP"/>
    </source>
</evidence>
<keyword evidence="4" id="KW-1185">Reference proteome</keyword>
<name>A0A1Y1WV40_9FUNG</name>
<evidence type="ECO:0000313" key="4">
    <source>
        <dbReference type="Proteomes" id="UP000193944"/>
    </source>
</evidence>
<keyword evidence="1" id="KW-0732">Signal</keyword>
<dbReference type="InterPro" id="IPR017946">
    <property type="entry name" value="PLC-like_Pdiesterase_TIM-brl"/>
</dbReference>
<dbReference type="GO" id="GO:0008081">
    <property type="term" value="F:phosphoric diester hydrolase activity"/>
    <property type="evidence" value="ECO:0007669"/>
    <property type="project" value="InterPro"/>
</dbReference>
<reference evidence="3 4" key="2">
    <citation type="submission" date="2016-08" db="EMBL/GenBank/DDBJ databases">
        <title>Pervasive Adenine N6-methylation of Active Genes in Fungi.</title>
        <authorList>
            <consortium name="DOE Joint Genome Institute"/>
            <person name="Mondo S.J."/>
            <person name="Dannebaum R.O."/>
            <person name="Kuo R.C."/>
            <person name="Labutti K."/>
            <person name="Haridas S."/>
            <person name="Kuo A."/>
            <person name="Salamov A."/>
            <person name="Ahrendt S.R."/>
            <person name="Lipzen A."/>
            <person name="Sullivan W."/>
            <person name="Andreopoulos W.B."/>
            <person name="Clum A."/>
            <person name="Lindquist E."/>
            <person name="Daum C."/>
            <person name="Ramamoorthy G.K."/>
            <person name="Gryganskyi A."/>
            <person name="Culley D."/>
            <person name="Magnuson J.K."/>
            <person name="James T.Y."/>
            <person name="O'Malley M.A."/>
            <person name="Stajich J.E."/>
            <person name="Spatafora J.W."/>
            <person name="Visel A."/>
            <person name="Grigoriev I.V."/>
        </authorList>
    </citation>
    <scope>NUCLEOTIDE SEQUENCE [LARGE SCALE GENOMIC DNA]</scope>
    <source>
        <strain evidence="3 4">S4</strain>
    </source>
</reference>
<evidence type="ECO:0000313" key="3">
    <source>
        <dbReference type="EMBL" id="ORX77322.1"/>
    </source>
</evidence>
<dbReference type="Proteomes" id="UP000193944">
    <property type="component" value="Unassembled WGS sequence"/>
</dbReference>
<dbReference type="InterPro" id="IPR000909">
    <property type="entry name" value="PLipase_C_PInositol-sp_X_dom"/>
</dbReference>
<accession>A0A1Y1WV40</accession>
<dbReference type="AlphaFoldDB" id="A0A1Y1WV40"/>
<sequence>MHFNTRFLLTLLATVSQFGSSSAAGWTNADSNWMNFINGNWKLNQINIPGTHDSGTYNIRDDYGWIGNEIKVAYARTQDLSIMKQLESGIRYLDIRLGDDDDDDVIIVHGDLYGESLANGKNDKGENLTLKQVLNDCRNFLNTHVTETIIIHLKNESNCKGIPFFDAHQIGIDSGNCLNSDRQKIVNNLTSNKNYYFTEKRMPKLNEVRGKIVVATRETDYNGMYLTFPGNRSKEIRLCSSNPSFKCAFDNNYRCCIQDAYELAENEKWEAIIRIINEQNKSYNQGDSRIENTLDINFMSTTVGTLKLVANSLKKN</sequence>
<comment type="caution">
    <text evidence="3">The sequence shown here is derived from an EMBL/GenBank/DDBJ whole genome shotgun (WGS) entry which is preliminary data.</text>
</comment>
<evidence type="ECO:0000259" key="2">
    <source>
        <dbReference type="SMART" id="SM00148"/>
    </source>
</evidence>
<dbReference type="GO" id="GO:0006629">
    <property type="term" value="P:lipid metabolic process"/>
    <property type="evidence" value="ECO:0007669"/>
    <property type="project" value="InterPro"/>
</dbReference>
<dbReference type="PANTHER" id="PTHR13593:SF113">
    <property type="entry name" value="SI:DKEY-266F7.9"/>
    <property type="match status" value="1"/>
</dbReference>
<dbReference type="EMBL" id="MCFG01000253">
    <property type="protein sequence ID" value="ORX77322.1"/>
    <property type="molecule type" value="Genomic_DNA"/>
</dbReference>
<gene>
    <name evidence="3" type="ORF">BCR32DRAFT_248021</name>
</gene>